<comment type="caution">
    <text evidence="2">The sequence shown here is derived from an EMBL/GenBank/DDBJ whole genome shotgun (WGS) entry which is preliminary data.</text>
</comment>
<dbReference type="eggNOG" id="ENOG5032XT0">
    <property type="taxonomic scope" value="Bacteria"/>
</dbReference>
<keyword evidence="3" id="KW-1185">Reference proteome</keyword>
<dbReference type="Proteomes" id="UP000005017">
    <property type="component" value="Unassembled WGS sequence"/>
</dbReference>
<organism evidence="2 3">
    <name type="scientific">Bulleidia extructa W1219</name>
    <dbReference type="NCBI Taxonomy" id="679192"/>
    <lineage>
        <taxon>Bacteria</taxon>
        <taxon>Bacillati</taxon>
        <taxon>Bacillota</taxon>
        <taxon>Erysipelotrichia</taxon>
        <taxon>Erysipelotrichales</taxon>
        <taxon>Erysipelotrichaceae</taxon>
        <taxon>Bulleidia</taxon>
    </lineage>
</organism>
<evidence type="ECO:0000313" key="3">
    <source>
        <dbReference type="Proteomes" id="UP000005017"/>
    </source>
</evidence>
<keyword evidence="1" id="KW-1133">Transmembrane helix</keyword>
<keyword evidence="1" id="KW-0472">Membrane</keyword>
<dbReference type="AlphaFoldDB" id="D2MP81"/>
<gene>
    <name evidence="2" type="ORF">HMPREF9013_1196</name>
</gene>
<accession>D2MP81</accession>
<feature type="transmembrane region" description="Helical" evidence="1">
    <location>
        <begin position="51"/>
        <end position="71"/>
    </location>
</feature>
<sequence>MIKFDVRKSIQYRYIKYKFKRECLKNEALQNLSEDEKEKILMKATKNTRKITWLIITIYIPVICWFIFGFIGNSKYVDNTFVKWFIGIYESTFPLVNGSWGSAWYEKKGTVLTIFIKLFPALIIQVAPLFISMMIAANKILKKEIKNGMGDNCF</sequence>
<dbReference type="RefSeq" id="WP_006627202.1">
    <property type="nucleotide sequence ID" value="NZ_ADFR01000009.1"/>
</dbReference>
<reference evidence="3" key="1">
    <citation type="submission" date="2009-12" db="EMBL/GenBank/DDBJ databases">
        <title>Sequence of Clostridiales genomosp. BVAB3 str. UPII9-5.</title>
        <authorList>
            <person name="Madupu R."/>
            <person name="Durkin A.S."/>
            <person name="Torralba M."/>
            <person name="Methe B."/>
            <person name="Sutton G.G."/>
            <person name="Strausberg R.L."/>
            <person name="Nelson K.E."/>
        </authorList>
    </citation>
    <scope>NUCLEOTIDE SEQUENCE [LARGE SCALE GENOMIC DNA]</scope>
    <source>
        <strain evidence="3">W1219</strain>
    </source>
</reference>
<feature type="transmembrane region" description="Helical" evidence="1">
    <location>
        <begin position="114"/>
        <end position="137"/>
    </location>
</feature>
<protein>
    <submittedName>
        <fullName evidence="2">Uncharacterized protein</fullName>
    </submittedName>
</protein>
<name>D2MP81_9FIRM</name>
<evidence type="ECO:0000256" key="1">
    <source>
        <dbReference type="SAM" id="Phobius"/>
    </source>
</evidence>
<evidence type="ECO:0000313" key="2">
    <source>
        <dbReference type="EMBL" id="EFC05493.1"/>
    </source>
</evidence>
<dbReference type="EMBL" id="ADFR01000009">
    <property type="protein sequence ID" value="EFC05493.1"/>
    <property type="molecule type" value="Genomic_DNA"/>
</dbReference>
<keyword evidence="1" id="KW-0812">Transmembrane</keyword>
<proteinExistence type="predicted"/>
<dbReference type="OrthoDB" id="2219624at2"/>